<evidence type="ECO:0000256" key="2">
    <source>
        <dbReference type="ARBA" id="ARBA00022737"/>
    </source>
</evidence>
<keyword evidence="7" id="KW-1185">Reference proteome</keyword>
<comment type="similarity">
    <text evidence="1 4">Belongs to the annexin family.</text>
</comment>
<comment type="domain">
    <text evidence="4">A pair of annexin repeats may form one binding site for calcium and phospholipid.</text>
</comment>
<keyword evidence="3 4" id="KW-0041">Annexin</keyword>
<keyword evidence="4" id="KW-0106">Calcium</keyword>
<evidence type="ECO:0000256" key="1">
    <source>
        <dbReference type="ARBA" id="ARBA00007831"/>
    </source>
</evidence>
<name>A0ABR3ITC1_9AGAR</name>
<accession>A0ABR3ITC1</accession>
<gene>
    <name evidence="6" type="ORF">HGRIS_012732</name>
</gene>
<dbReference type="InterPro" id="IPR018502">
    <property type="entry name" value="Annexin_repeat"/>
</dbReference>
<feature type="region of interest" description="Disordered" evidence="5">
    <location>
        <begin position="1"/>
        <end position="146"/>
    </location>
</feature>
<dbReference type="EMBL" id="JASNQZ010000015">
    <property type="protein sequence ID" value="KAL0946518.1"/>
    <property type="molecule type" value="Genomic_DNA"/>
</dbReference>
<dbReference type="Proteomes" id="UP001556367">
    <property type="component" value="Unassembled WGS sequence"/>
</dbReference>
<keyword evidence="4" id="KW-0111">Calcium/phospholipid-binding</keyword>
<reference evidence="7" key="1">
    <citation type="submission" date="2024-06" db="EMBL/GenBank/DDBJ databases">
        <title>Multi-omics analyses provide insights into the biosynthesis of the anticancer antibiotic pleurotin in Hohenbuehelia grisea.</title>
        <authorList>
            <person name="Weaver J.A."/>
            <person name="Alberti F."/>
        </authorList>
    </citation>
    <scope>NUCLEOTIDE SEQUENCE [LARGE SCALE GENOMIC DNA]</scope>
    <source>
        <strain evidence="7">T-177</strain>
    </source>
</reference>
<keyword evidence="2 4" id="KW-0677">Repeat</keyword>
<feature type="compositionally biased region" description="Low complexity" evidence="5">
    <location>
        <begin position="1"/>
        <end position="38"/>
    </location>
</feature>
<proteinExistence type="inferred from homology"/>
<feature type="compositionally biased region" description="Low complexity" evidence="5">
    <location>
        <begin position="66"/>
        <end position="77"/>
    </location>
</feature>
<sequence length="486" mass="52252">MSYYNNQPYYGGQPQYPGQNPGYGQPAPGGFAMPNAGQYPPPSGPPGGPAQGSYPPPPGPPPIPGNYPGSSYGSGPPQANNSYYPPPGPPPGHSSAPQGSPYPPPPGPPPGPHGSSYPPPGPPPHGGPSPYYGAPSAPPPVQYNSAPGYGQPAPFFLGVQVPVSTFNRLSTDPPVPGYDARGDVEAIHKATKGFGTNESQLIKTLAPLNAIQAHTLSVQYKAAKGRDLGDLIAKETSSWFAMGLRGIILGPVTWDVELVHRAVSGLGTHEDLLNEILLSRTNDEINILKAAYQDRYGRRLEQMIMDDLSMKTKNMFVMVLNASRVPDNAPVRQPDVDADVERLYNAGVGRRGTDEMAFCEVLVNRSGPHLAAVAAAYHARYKMTLTRAIKKEFSGHMKSALLYIAHGAKHEGRGIWRDAKLLEAAMAGLGTKDERLVWRIIRGHWDRQRFEAVKGAYQAKYKKSLAARVKGETSGDYQRLMLQVIG</sequence>
<dbReference type="PROSITE" id="PS00223">
    <property type="entry name" value="ANNEXIN_1"/>
    <property type="match status" value="2"/>
</dbReference>
<dbReference type="Pfam" id="PF00191">
    <property type="entry name" value="Annexin"/>
    <property type="match status" value="4"/>
</dbReference>
<dbReference type="InterPro" id="IPR001464">
    <property type="entry name" value="Annexin"/>
</dbReference>
<dbReference type="Gene3D" id="1.10.220.10">
    <property type="entry name" value="Annexin"/>
    <property type="match status" value="4"/>
</dbReference>
<dbReference type="SUPFAM" id="SSF47874">
    <property type="entry name" value="Annexin"/>
    <property type="match status" value="1"/>
</dbReference>
<comment type="caution">
    <text evidence="6">The sequence shown here is derived from an EMBL/GenBank/DDBJ whole genome shotgun (WGS) entry which is preliminary data.</text>
</comment>
<evidence type="ECO:0000256" key="5">
    <source>
        <dbReference type="SAM" id="MobiDB-lite"/>
    </source>
</evidence>
<feature type="compositionally biased region" description="Pro residues" evidence="5">
    <location>
        <begin position="39"/>
        <end position="65"/>
    </location>
</feature>
<dbReference type="PROSITE" id="PS51897">
    <property type="entry name" value="ANNEXIN_2"/>
    <property type="match status" value="3"/>
</dbReference>
<feature type="compositionally biased region" description="Pro residues" evidence="5">
    <location>
        <begin position="100"/>
        <end position="127"/>
    </location>
</feature>
<evidence type="ECO:0000256" key="4">
    <source>
        <dbReference type="RuleBase" id="RU003540"/>
    </source>
</evidence>
<organism evidence="6 7">
    <name type="scientific">Hohenbuehelia grisea</name>
    <dbReference type="NCBI Taxonomy" id="104357"/>
    <lineage>
        <taxon>Eukaryota</taxon>
        <taxon>Fungi</taxon>
        <taxon>Dikarya</taxon>
        <taxon>Basidiomycota</taxon>
        <taxon>Agaricomycotina</taxon>
        <taxon>Agaricomycetes</taxon>
        <taxon>Agaricomycetidae</taxon>
        <taxon>Agaricales</taxon>
        <taxon>Pleurotineae</taxon>
        <taxon>Pleurotaceae</taxon>
        <taxon>Hohenbuehelia</taxon>
    </lineage>
</organism>
<dbReference type="InterPro" id="IPR037104">
    <property type="entry name" value="Annexin_sf"/>
</dbReference>
<evidence type="ECO:0000256" key="3">
    <source>
        <dbReference type="ARBA" id="ARBA00023216"/>
    </source>
</evidence>
<evidence type="ECO:0000313" key="7">
    <source>
        <dbReference type="Proteomes" id="UP001556367"/>
    </source>
</evidence>
<dbReference type="SMART" id="SM00335">
    <property type="entry name" value="ANX"/>
    <property type="match status" value="4"/>
</dbReference>
<dbReference type="PANTHER" id="PTHR10502">
    <property type="entry name" value="ANNEXIN"/>
    <property type="match status" value="1"/>
</dbReference>
<protein>
    <recommendedName>
        <fullName evidence="4">Annexin</fullName>
    </recommendedName>
</protein>
<evidence type="ECO:0000313" key="6">
    <source>
        <dbReference type="EMBL" id="KAL0946518.1"/>
    </source>
</evidence>
<dbReference type="InterPro" id="IPR018252">
    <property type="entry name" value="Annexin_repeat_CS"/>
</dbReference>
<dbReference type="PANTHER" id="PTHR10502:SF102">
    <property type="entry name" value="ANNEXIN B11"/>
    <property type="match status" value="1"/>
</dbReference>
<dbReference type="PRINTS" id="PR00196">
    <property type="entry name" value="ANNEXIN"/>
</dbReference>